<dbReference type="OrthoDB" id="377346at2759"/>
<keyword evidence="5 11" id="KW-0547">Nucleotide-binding</keyword>
<dbReference type="GO" id="GO:0090266">
    <property type="term" value="P:regulation of mitotic cell cycle spindle assembly checkpoint"/>
    <property type="evidence" value="ECO:0007669"/>
    <property type="project" value="UniProtKB-ARBA"/>
</dbReference>
<evidence type="ECO:0000259" key="17">
    <source>
        <dbReference type="PROSITE" id="PS50011"/>
    </source>
</evidence>
<comment type="caution">
    <text evidence="18">The sequence shown here is derived from an EMBL/GenBank/DDBJ whole genome shotgun (WGS) entry which is preliminary data.</text>
</comment>
<dbReference type="GO" id="GO:0032465">
    <property type="term" value="P:regulation of cytokinesis"/>
    <property type="evidence" value="ECO:0007669"/>
    <property type="project" value="UniProtKB-ARBA"/>
</dbReference>
<evidence type="ECO:0000256" key="15">
    <source>
        <dbReference type="RuleBase" id="RU367134"/>
    </source>
</evidence>
<feature type="binding site" evidence="11">
    <location>
        <begin position="263"/>
        <end position="264"/>
    </location>
    <ligand>
        <name>ATP</name>
        <dbReference type="ChEBI" id="CHEBI:30616"/>
    </ligand>
</feature>
<proteinExistence type="inferred from homology"/>
<feature type="binding site" evidence="11 13">
    <location>
        <position position="165"/>
    </location>
    <ligand>
        <name>ATP</name>
        <dbReference type="ChEBI" id="CHEBI:30616"/>
    </ligand>
</feature>
<dbReference type="InterPro" id="IPR000719">
    <property type="entry name" value="Prot_kinase_dom"/>
</dbReference>
<dbReference type="Gene3D" id="3.30.200.20">
    <property type="entry name" value="Phosphorylase Kinase, domain 1"/>
    <property type="match status" value="1"/>
</dbReference>
<comment type="catalytic activity">
    <reaction evidence="9 15">
        <text>L-seryl-[protein] + ATP = O-phospho-L-seryl-[protein] + ADP + H(+)</text>
        <dbReference type="Rhea" id="RHEA:17989"/>
        <dbReference type="Rhea" id="RHEA-COMP:9863"/>
        <dbReference type="Rhea" id="RHEA-COMP:11604"/>
        <dbReference type="ChEBI" id="CHEBI:15378"/>
        <dbReference type="ChEBI" id="CHEBI:29999"/>
        <dbReference type="ChEBI" id="CHEBI:30616"/>
        <dbReference type="ChEBI" id="CHEBI:83421"/>
        <dbReference type="ChEBI" id="CHEBI:456216"/>
        <dbReference type="EC" id="2.7.11.1"/>
    </reaction>
</comment>
<dbReference type="GO" id="GO:0005524">
    <property type="term" value="F:ATP binding"/>
    <property type="evidence" value="ECO:0007669"/>
    <property type="project" value="UniProtKB-UniRule"/>
</dbReference>
<dbReference type="InterPro" id="IPR008271">
    <property type="entry name" value="Ser/Thr_kinase_AS"/>
</dbReference>
<evidence type="ECO:0000256" key="16">
    <source>
        <dbReference type="SAM" id="MobiDB-lite"/>
    </source>
</evidence>
<feature type="region of interest" description="Disordered" evidence="16">
    <location>
        <begin position="65"/>
        <end position="96"/>
    </location>
</feature>
<dbReference type="AlphaFoldDB" id="A0A1R1YEP6"/>
<feature type="domain" description="Protein kinase" evidence="17">
    <location>
        <begin position="136"/>
        <end position="387"/>
    </location>
</feature>
<dbReference type="EC" id="2.7.11.1" evidence="1 15"/>
<evidence type="ECO:0000313" key="19">
    <source>
        <dbReference type="Proteomes" id="UP000187283"/>
    </source>
</evidence>
<evidence type="ECO:0000256" key="14">
    <source>
        <dbReference type="RuleBase" id="RU000304"/>
    </source>
</evidence>
<comment type="catalytic activity">
    <reaction evidence="8 15">
        <text>L-threonyl-[protein] + ATP = O-phospho-L-threonyl-[protein] + ADP + H(+)</text>
        <dbReference type="Rhea" id="RHEA:46608"/>
        <dbReference type="Rhea" id="RHEA-COMP:11060"/>
        <dbReference type="Rhea" id="RHEA-COMP:11605"/>
        <dbReference type="ChEBI" id="CHEBI:15378"/>
        <dbReference type="ChEBI" id="CHEBI:30013"/>
        <dbReference type="ChEBI" id="CHEBI:30616"/>
        <dbReference type="ChEBI" id="CHEBI:61977"/>
        <dbReference type="ChEBI" id="CHEBI:456216"/>
        <dbReference type="EC" id="2.7.11.1"/>
    </reaction>
</comment>
<evidence type="ECO:0000256" key="4">
    <source>
        <dbReference type="ARBA" id="ARBA00022679"/>
    </source>
</evidence>
<protein>
    <recommendedName>
        <fullName evidence="2 15">Aurora kinase</fullName>
        <ecNumber evidence="1 15">2.7.11.1</ecNumber>
    </recommendedName>
</protein>
<sequence>MDVRTQNLRSGVNINLAKNYNSSSEDLHSVSSQLKGLNLKPQQTLKTQSSNQSLSRNFHALKTQTSNQSLNKNTPSLKPQTSNQSLNRNIPSLKNKTSNLKLGADRFARNDSVKKYLDRKPPEASSQQKTWKITDFDLGKPLGKGKFGSAYLAREIKSGFICAIKVLNKSELRENKIEKQLRREVEIQSHLRHPNILRLYGYFHDEKKIYLILEFAAQGEMYKILQAKGCFQESEAASYIAQMTNALIYLHGKHVIHRDIKPENLLLSADGRLKIADFGWSVHAPTSRRKTLCGTLDYLPPEMVEGKDHNNAVDLWSLGVLTFEFLVGSPPFEDLSGHDATYRRIASVDLKIPNTISPEAADLITRLLKYSPSKRIPLVEVLSHPWIRKHVPDPYKA</sequence>
<feature type="cross-link" description="Glycyl lysine isopeptide (Lys-Gly) (interchain with G-Cter in SUMO2)" evidence="12">
    <location>
        <position position="261"/>
    </location>
</feature>
<feature type="active site" description="Proton acceptor" evidence="10">
    <location>
        <position position="259"/>
    </location>
</feature>
<dbReference type="InterPro" id="IPR017441">
    <property type="entry name" value="Protein_kinase_ATP_BS"/>
</dbReference>
<dbReference type="PROSITE" id="PS00107">
    <property type="entry name" value="PROTEIN_KINASE_ATP"/>
    <property type="match status" value="1"/>
</dbReference>
<dbReference type="GO" id="GO:0000776">
    <property type="term" value="C:kinetochore"/>
    <property type="evidence" value="ECO:0007669"/>
    <property type="project" value="UniProtKB-ARBA"/>
</dbReference>
<dbReference type="SUPFAM" id="SSF56112">
    <property type="entry name" value="Protein kinase-like (PK-like)"/>
    <property type="match status" value="1"/>
</dbReference>
<evidence type="ECO:0000256" key="8">
    <source>
        <dbReference type="ARBA" id="ARBA00047899"/>
    </source>
</evidence>
<keyword evidence="7 11" id="KW-0067">ATP-binding</keyword>
<evidence type="ECO:0000256" key="2">
    <source>
        <dbReference type="ARBA" id="ARBA00021157"/>
    </source>
</evidence>
<evidence type="ECO:0000313" key="18">
    <source>
        <dbReference type="EMBL" id="OMJ25387.1"/>
    </source>
</evidence>
<evidence type="ECO:0000256" key="9">
    <source>
        <dbReference type="ARBA" id="ARBA00048679"/>
    </source>
</evidence>
<dbReference type="GO" id="GO:0004674">
    <property type="term" value="F:protein serine/threonine kinase activity"/>
    <property type="evidence" value="ECO:0007669"/>
    <property type="project" value="UniProtKB-KW"/>
</dbReference>
<keyword evidence="4 15" id="KW-0808">Transferase</keyword>
<gene>
    <name evidence="18" type="ORF">AYI70_g927</name>
</gene>
<feature type="binding site" evidence="11">
    <location>
        <begin position="214"/>
        <end position="216"/>
    </location>
    <ligand>
        <name>ATP</name>
        <dbReference type="ChEBI" id="CHEBI:30616"/>
    </ligand>
</feature>
<dbReference type="PANTHER" id="PTHR24350">
    <property type="entry name" value="SERINE/THREONINE-PROTEIN KINASE IAL-RELATED"/>
    <property type="match status" value="1"/>
</dbReference>
<dbReference type="GO" id="GO:0051233">
    <property type="term" value="C:spindle midzone"/>
    <property type="evidence" value="ECO:0007669"/>
    <property type="project" value="UniProtKB-ARBA"/>
</dbReference>
<evidence type="ECO:0000256" key="7">
    <source>
        <dbReference type="ARBA" id="ARBA00022840"/>
    </source>
</evidence>
<evidence type="ECO:0000256" key="3">
    <source>
        <dbReference type="ARBA" id="ARBA00022527"/>
    </source>
</evidence>
<organism evidence="18 19">
    <name type="scientific">Smittium culicis</name>
    <dbReference type="NCBI Taxonomy" id="133412"/>
    <lineage>
        <taxon>Eukaryota</taxon>
        <taxon>Fungi</taxon>
        <taxon>Fungi incertae sedis</taxon>
        <taxon>Zoopagomycota</taxon>
        <taxon>Kickxellomycotina</taxon>
        <taxon>Harpellomycetes</taxon>
        <taxon>Harpellales</taxon>
        <taxon>Legeriomycetaceae</taxon>
        <taxon>Smittium</taxon>
    </lineage>
</organism>
<dbReference type="FunFam" id="3.30.200.20:FF:000042">
    <property type="entry name" value="Aurora kinase A"/>
    <property type="match status" value="1"/>
</dbReference>
<evidence type="ECO:0000256" key="6">
    <source>
        <dbReference type="ARBA" id="ARBA00022777"/>
    </source>
</evidence>
<comment type="similarity">
    <text evidence="15">Belongs to the protein kinase superfamily. Ser/Thr protein kinase family. Aurora subfamily.</text>
</comment>
<dbReference type="SMART" id="SM00220">
    <property type="entry name" value="S_TKc"/>
    <property type="match status" value="1"/>
</dbReference>
<evidence type="ECO:0000256" key="5">
    <source>
        <dbReference type="ARBA" id="ARBA00022741"/>
    </source>
</evidence>
<accession>A0A1R1YEP6</accession>
<dbReference type="Pfam" id="PF00069">
    <property type="entry name" value="Pkinase"/>
    <property type="match status" value="1"/>
</dbReference>
<dbReference type="GO" id="GO:1902115">
    <property type="term" value="P:regulation of organelle assembly"/>
    <property type="evidence" value="ECO:0007669"/>
    <property type="project" value="UniProtKB-ARBA"/>
</dbReference>
<dbReference type="InterPro" id="IPR011009">
    <property type="entry name" value="Kinase-like_dom_sf"/>
</dbReference>
<dbReference type="CDD" id="cd14007">
    <property type="entry name" value="STKc_Aurora"/>
    <property type="match status" value="1"/>
</dbReference>
<evidence type="ECO:0000256" key="13">
    <source>
        <dbReference type="PROSITE-ProRule" id="PRU10141"/>
    </source>
</evidence>
<dbReference type="FunFam" id="1.10.510.10:FF:000235">
    <property type="entry name" value="Serine/threonine-protein kinase ark1"/>
    <property type="match status" value="1"/>
</dbReference>
<reference evidence="18 19" key="1">
    <citation type="submission" date="2017-01" db="EMBL/GenBank/DDBJ databases">
        <authorList>
            <person name="Mah S.A."/>
            <person name="Swanson W.J."/>
            <person name="Moy G.W."/>
            <person name="Vacquier V.D."/>
        </authorList>
    </citation>
    <scope>NUCLEOTIDE SEQUENCE [LARGE SCALE GENOMIC DNA]</scope>
    <source>
        <strain evidence="18 19">GSMNP</strain>
    </source>
</reference>
<dbReference type="GO" id="GO:0044779">
    <property type="term" value="P:meiotic spindle checkpoint signaling"/>
    <property type="evidence" value="ECO:0007669"/>
    <property type="project" value="UniProtKB-ARBA"/>
</dbReference>
<dbReference type="GO" id="GO:0032133">
    <property type="term" value="C:chromosome passenger complex"/>
    <property type="evidence" value="ECO:0007669"/>
    <property type="project" value="UniProtKB-ARBA"/>
</dbReference>
<evidence type="ECO:0000256" key="11">
    <source>
        <dbReference type="PIRSR" id="PIRSR630616-2"/>
    </source>
</evidence>
<feature type="binding site" evidence="11">
    <location>
        <position position="146"/>
    </location>
    <ligand>
        <name>ATP</name>
        <dbReference type="ChEBI" id="CHEBI:30616"/>
    </ligand>
</feature>
<dbReference type="EMBL" id="LSSN01000179">
    <property type="protein sequence ID" value="OMJ25387.1"/>
    <property type="molecule type" value="Genomic_DNA"/>
</dbReference>
<dbReference type="InterPro" id="IPR030616">
    <property type="entry name" value="Aur-like"/>
</dbReference>
<dbReference type="Gene3D" id="1.10.510.10">
    <property type="entry name" value="Transferase(Phosphotransferase) domain 1"/>
    <property type="match status" value="1"/>
</dbReference>
<dbReference type="Proteomes" id="UP000187283">
    <property type="component" value="Unassembled WGS sequence"/>
</dbReference>
<evidence type="ECO:0000256" key="10">
    <source>
        <dbReference type="PIRSR" id="PIRSR630616-1"/>
    </source>
</evidence>
<dbReference type="PROSITE" id="PS50011">
    <property type="entry name" value="PROTEIN_KINASE_DOM"/>
    <property type="match status" value="1"/>
</dbReference>
<feature type="binding site" evidence="11">
    <location>
        <position position="277"/>
    </location>
    <ligand>
        <name>ATP</name>
        <dbReference type="ChEBI" id="CHEBI:30616"/>
    </ligand>
</feature>
<dbReference type="GO" id="GO:0072479">
    <property type="term" value="P:response to mitotic cell cycle spindle assembly checkpoint signaling"/>
    <property type="evidence" value="ECO:0007669"/>
    <property type="project" value="UniProtKB-ARBA"/>
</dbReference>
<dbReference type="GO" id="GO:0045143">
    <property type="term" value="P:homologous chromosome segregation"/>
    <property type="evidence" value="ECO:0007669"/>
    <property type="project" value="UniProtKB-ARBA"/>
</dbReference>
<dbReference type="STRING" id="133412.A0A1R1YEP6"/>
<dbReference type="PROSITE" id="PS00108">
    <property type="entry name" value="PROTEIN_KINASE_ST"/>
    <property type="match status" value="1"/>
</dbReference>
<evidence type="ECO:0000256" key="1">
    <source>
        <dbReference type="ARBA" id="ARBA00012513"/>
    </source>
</evidence>
<name>A0A1R1YEP6_9FUNG</name>
<keyword evidence="3 14" id="KW-0723">Serine/threonine-protein kinase</keyword>
<keyword evidence="19" id="KW-1185">Reference proteome</keyword>
<keyword evidence="6 15" id="KW-0418">Kinase</keyword>
<evidence type="ECO:0000256" key="12">
    <source>
        <dbReference type="PIRSR" id="PIRSR630616-3"/>
    </source>
</evidence>
<dbReference type="GO" id="GO:0008608">
    <property type="term" value="P:attachment of spindle microtubules to kinetochore"/>
    <property type="evidence" value="ECO:0007669"/>
    <property type="project" value="UniProtKB-ARBA"/>
</dbReference>